<reference evidence="3" key="1">
    <citation type="journal article" date="2019" name="Curr. Biol.">
        <title>Genome Sequence of Striga asiatica Provides Insight into the Evolution of Plant Parasitism.</title>
        <authorList>
            <person name="Yoshida S."/>
            <person name="Kim S."/>
            <person name="Wafula E.K."/>
            <person name="Tanskanen J."/>
            <person name="Kim Y.M."/>
            <person name="Honaas L."/>
            <person name="Yang Z."/>
            <person name="Spallek T."/>
            <person name="Conn C.E."/>
            <person name="Ichihashi Y."/>
            <person name="Cheong K."/>
            <person name="Cui S."/>
            <person name="Der J.P."/>
            <person name="Gundlach H."/>
            <person name="Jiao Y."/>
            <person name="Hori C."/>
            <person name="Ishida J.K."/>
            <person name="Kasahara H."/>
            <person name="Kiba T."/>
            <person name="Kim M.S."/>
            <person name="Koo N."/>
            <person name="Laohavisit A."/>
            <person name="Lee Y.H."/>
            <person name="Lumba S."/>
            <person name="McCourt P."/>
            <person name="Mortimer J.C."/>
            <person name="Mutuku J.M."/>
            <person name="Nomura T."/>
            <person name="Sasaki-Sekimoto Y."/>
            <person name="Seto Y."/>
            <person name="Wang Y."/>
            <person name="Wakatake T."/>
            <person name="Sakakibara H."/>
            <person name="Demura T."/>
            <person name="Yamaguchi S."/>
            <person name="Yoneyama K."/>
            <person name="Manabe R.I."/>
            <person name="Nelson D.C."/>
            <person name="Schulman A.H."/>
            <person name="Timko M.P."/>
            <person name="dePamphilis C.W."/>
            <person name="Choi D."/>
            <person name="Shirasu K."/>
        </authorList>
    </citation>
    <scope>NUCLEOTIDE SEQUENCE [LARGE SCALE GENOMIC DNA]</scope>
    <source>
        <strain evidence="3">cv. UVA1</strain>
    </source>
</reference>
<evidence type="ECO:0000256" key="1">
    <source>
        <dbReference type="SAM" id="MobiDB-lite"/>
    </source>
</evidence>
<evidence type="ECO:0000313" key="2">
    <source>
        <dbReference type="EMBL" id="GER35451.1"/>
    </source>
</evidence>
<name>A0A5A7PS41_STRAF</name>
<dbReference type="PANTHER" id="PTHR26312:SF123">
    <property type="entry name" value="TETRATRICOPEPTIDE REPEAT (TPR)-LIKE SUPERFAMILY PROTEIN"/>
    <property type="match status" value="1"/>
</dbReference>
<dbReference type="OrthoDB" id="439046at2759"/>
<proteinExistence type="predicted"/>
<organism evidence="2 3">
    <name type="scientific">Striga asiatica</name>
    <name type="common">Asiatic witchweed</name>
    <name type="synonym">Buchnera asiatica</name>
    <dbReference type="NCBI Taxonomy" id="4170"/>
    <lineage>
        <taxon>Eukaryota</taxon>
        <taxon>Viridiplantae</taxon>
        <taxon>Streptophyta</taxon>
        <taxon>Embryophyta</taxon>
        <taxon>Tracheophyta</taxon>
        <taxon>Spermatophyta</taxon>
        <taxon>Magnoliopsida</taxon>
        <taxon>eudicotyledons</taxon>
        <taxon>Gunneridae</taxon>
        <taxon>Pentapetalae</taxon>
        <taxon>asterids</taxon>
        <taxon>lamiids</taxon>
        <taxon>Lamiales</taxon>
        <taxon>Orobanchaceae</taxon>
        <taxon>Buchnereae</taxon>
        <taxon>Striga</taxon>
    </lineage>
</organism>
<dbReference type="Proteomes" id="UP000325081">
    <property type="component" value="Unassembled WGS sequence"/>
</dbReference>
<feature type="compositionally biased region" description="Low complexity" evidence="1">
    <location>
        <begin position="17"/>
        <end position="32"/>
    </location>
</feature>
<protein>
    <submittedName>
        <fullName evidence="2">Tetratricopeptide repeat protein</fullName>
    </submittedName>
</protein>
<dbReference type="EMBL" id="BKCP01004961">
    <property type="protein sequence ID" value="GER35451.1"/>
    <property type="molecule type" value="Genomic_DNA"/>
</dbReference>
<dbReference type="PANTHER" id="PTHR26312">
    <property type="entry name" value="TETRATRICOPEPTIDE REPEAT PROTEIN 5"/>
    <property type="match status" value="1"/>
</dbReference>
<keyword evidence="3" id="KW-1185">Reference proteome</keyword>
<dbReference type="AlphaFoldDB" id="A0A5A7PS41"/>
<feature type="region of interest" description="Disordered" evidence="1">
    <location>
        <begin position="1"/>
        <end position="36"/>
    </location>
</feature>
<sequence length="216" mass="23779">MESLLFRTGSGSIPVQTPSASPTPHTPAASLPVRGSSAFPGEPISLRTEIYRREIRRCRSGSDVSRSEVVAFRNLGSRSLQTPEADREELNRGFAGDWGGGGMDGKWNSGGGAGGGAEKSEIGAYYRKMLEPDPSNFLLLTNYGRYLHEVERESVKAEEYYGRAILSSPGVGEALSLYGKLIGIKREMRRELYLISFKPFKLLHKIGRAISYLKFI</sequence>
<accession>A0A5A7PS41</accession>
<comment type="caution">
    <text evidence="2">The sequence shown here is derived from an EMBL/GenBank/DDBJ whole genome shotgun (WGS) entry which is preliminary data.</text>
</comment>
<evidence type="ECO:0000313" key="3">
    <source>
        <dbReference type="Proteomes" id="UP000325081"/>
    </source>
</evidence>
<gene>
    <name evidence="2" type="ORF">STAS_11728</name>
</gene>